<comment type="caution">
    <text evidence="1">The sequence shown here is derived from an EMBL/GenBank/DDBJ whole genome shotgun (WGS) entry which is preliminary data.</text>
</comment>
<evidence type="ECO:0000313" key="2">
    <source>
        <dbReference type="Proteomes" id="UP000289738"/>
    </source>
</evidence>
<dbReference type="EMBL" id="SDMP01000005">
    <property type="protein sequence ID" value="RYR56975.1"/>
    <property type="molecule type" value="Genomic_DNA"/>
</dbReference>
<dbReference type="Proteomes" id="UP000289738">
    <property type="component" value="Chromosome A05"/>
</dbReference>
<proteinExistence type="predicted"/>
<gene>
    <name evidence="1" type="ORF">Ahy_A05g022715</name>
</gene>
<dbReference type="AlphaFoldDB" id="A0A445D1E9"/>
<name>A0A445D1E9_ARAHY</name>
<accession>A0A445D1E9</accession>
<protein>
    <submittedName>
        <fullName evidence="1">Uncharacterized protein</fullName>
    </submittedName>
</protein>
<organism evidence="1 2">
    <name type="scientific">Arachis hypogaea</name>
    <name type="common">Peanut</name>
    <dbReference type="NCBI Taxonomy" id="3818"/>
    <lineage>
        <taxon>Eukaryota</taxon>
        <taxon>Viridiplantae</taxon>
        <taxon>Streptophyta</taxon>
        <taxon>Embryophyta</taxon>
        <taxon>Tracheophyta</taxon>
        <taxon>Spermatophyta</taxon>
        <taxon>Magnoliopsida</taxon>
        <taxon>eudicotyledons</taxon>
        <taxon>Gunneridae</taxon>
        <taxon>Pentapetalae</taxon>
        <taxon>rosids</taxon>
        <taxon>fabids</taxon>
        <taxon>Fabales</taxon>
        <taxon>Fabaceae</taxon>
        <taxon>Papilionoideae</taxon>
        <taxon>50 kb inversion clade</taxon>
        <taxon>dalbergioids sensu lato</taxon>
        <taxon>Dalbergieae</taxon>
        <taxon>Pterocarpus clade</taxon>
        <taxon>Arachis</taxon>
    </lineage>
</organism>
<evidence type="ECO:0000313" key="1">
    <source>
        <dbReference type="EMBL" id="RYR56975.1"/>
    </source>
</evidence>
<reference evidence="1 2" key="1">
    <citation type="submission" date="2019-01" db="EMBL/GenBank/DDBJ databases">
        <title>Sequencing of cultivated peanut Arachis hypogaea provides insights into genome evolution and oil improvement.</title>
        <authorList>
            <person name="Chen X."/>
        </authorList>
    </citation>
    <scope>NUCLEOTIDE SEQUENCE [LARGE SCALE GENOMIC DNA]</scope>
    <source>
        <strain evidence="2">cv. Fuhuasheng</strain>
        <tissue evidence="1">Leaves</tissue>
    </source>
</reference>
<keyword evidence="2" id="KW-1185">Reference proteome</keyword>
<sequence length="125" mass="13985">MDGLVVSSLSFLNVGIKDLHLEFFRLDYCFCDIGGVCNLIRQVKAWTGGLLACLIFHMSSRLRMIFKLVNIMTVMNGAIRGIEHVELLTTHLDPKVGEENPCSDQMSQNELHRSVSSCISSNIQL</sequence>